<dbReference type="InterPro" id="IPR050320">
    <property type="entry name" value="N5-glutamine_MTase"/>
</dbReference>
<proteinExistence type="predicted"/>
<dbReference type="GO" id="GO:0032259">
    <property type="term" value="P:methylation"/>
    <property type="evidence" value="ECO:0007669"/>
    <property type="project" value="InterPro"/>
</dbReference>
<evidence type="ECO:0000313" key="2">
    <source>
        <dbReference type="Proteomes" id="UP001146351"/>
    </source>
</evidence>
<dbReference type="EMBL" id="JAPQKO010000002">
    <property type="protein sequence ID" value="KAJ5180348.1"/>
    <property type="molecule type" value="Genomic_DNA"/>
</dbReference>
<dbReference type="InterPro" id="IPR002052">
    <property type="entry name" value="DNA_methylase_N6_adenine_CS"/>
</dbReference>
<dbReference type="CDD" id="cd02440">
    <property type="entry name" value="AdoMet_MTases"/>
    <property type="match status" value="1"/>
</dbReference>
<dbReference type="AlphaFoldDB" id="A0A9W9ILI8"/>
<sequence>MPRLPPSVLIRASRENGLLPALLKECRTLDSARNELRWLRERALRDSQSPSRRAGWRTRLRSMCHRRSRGVPLQYILGDQPFGDLEILCRPGVLIPRPETESYTYQAANLARQISVEAGLPSNASRGRKCLRVLDLCTGTGCIALLLHALLAPRFEELRILGIDLSPHAMSLARKNLDHNLHLGLLDHRASTDISFHRADVLGQNDRSIPSVEEILPQYFPASAASKTVPLGFEVDVLVSNPPYISTSDFRNGTTARSVRLFEPRLALVPPATVDSEMRTGRPEDIFYHHLLSLSRRAGASITVLECGDIKQARRVVDMYNAKVSRGFHAEIWPSSESDLRYYGFHPRDGSRCVIIRRHTSQEVLKST</sequence>
<dbReference type="PROSITE" id="PS00092">
    <property type="entry name" value="N6_MTASE"/>
    <property type="match status" value="1"/>
</dbReference>
<evidence type="ECO:0000313" key="1">
    <source>
        <dbReference type="EMBL" id="KAJ5180348.1"/>
    </source>
</evidence>
<dbReference type="Gene3D" id="3.40.50.150">
    <property type="entry name" value="Vaccinia Virus protein VP39"/>
    <property type="match status" value="1"/>
</dbReference>
<dbReference type="GO" id="GO:0003676">
    <property type="term" value="F:nucleic acid binding"/>
    <property type="evidence" value="ECO:0007669"/>
    <property type="project" value="InterPro"/>
</dbReference>
<reference evidence="1" key="1">
    <citation type="submission" date="2022-11" db="EMBL/GenBank/DDBJ databases">
        <authorList>
            <person name="Petersen C."/>
        </authorList>
    </citation>
    <scope>NUCLEOTIDE SEQUENCE</scope>
    <source>
        <strain evidence="1">IBT 21917</strain>
    </source>
</reference>
<dbReference type="GO" id="GO:0005739">
    <property type="term" value="C:mitochondrion"/>
    <property type="evidence" value="ECO:0007669"/>
    <property type="project" value="TreeGrafter"/>
</dbReference>
<protein>
    <recommendedName>
        <fullName evidence="3">Methyltransferase domain-containing protein</fullName>
    </recommendedName>
</protein>
<dbReference type="SUPFAM" id="SSF53335">
    <property type="entry name" value="S-adenosyl-L-methionine-dependent methyltransferases"/>
    <property type="match status" value="1"/>
</dbReference>
<dbReference type="Gene3D" id="1.10.8.10">
    <property type="entry name" value="DNA helicase RuvA subunit, C-terminal domain"/>
    <property type="match status" value="1"/>
</dbReference>
<dbReference type="OrthoDB" id="269872at2759"/>
<dbReference type="Proteomes" id="UP001146351">
    <property type="component" value="Unassembled WGS sequence"/>
</dbReference>
<gene>
    <name evidence="1" type="ORF">N7492_003558</name>
</gene>
<keyword evidence="2" id="KW-1185">Reference proteome</keyword>
<reference evidence="1" key="2">
    <citation type="journal article" date="2023" name="IMA Fungus">
        <title>Comparative genomic study of the Penicillium genus elucidates a diverse pangenome and 15 lateral gene transfer events.</title>
        <authorList>
            <person name="Petersen C."/>
            <person name="Sorensen T."/>
            <person name="Nielsen M.R."/>
            <person name="Sondergaard T.E."/>
            <person name="Sorensen J.L."/>
            <person name="Fitzpatrick D.A."/>
            <person name="Frisvad J.C."/>
            <person name="Nielsen K.L."/>
        </authorList>
    </citation>
    <scope>NUCLEOTIDE SEQUENCE</scope>
    <source>
        <strain evidence="1">IBT 21917</strain>
    </source>
</reference>
<dbReference type="PANTHER" id="PTHR18895:SF74">
    <property type="entry name" value="MTRF1L RELEASE FACTOR GLUTAMINE METHYLTRANSFERASE"/>
    <property type="match status" value="1"/>
</dbReference>
<organism evidence="1 2">
    <name type="scientific">Penicillium capsulatum</name>
    <dbReference type="NCBI Taxonomy" id="69766"/>
    <lineage>
        <taxon>Eukaryota</taxon>
        <taxon>Fungi</taxon>
        <taxon>Dikarya</taxon>
        <taxon>Ascomycota</taxon>
        <taxon>Pezizomycotina</taxon>
        <taxon>Eurotiomycetes</taxon>
        <taxon>Eurotiomycetidae</taxon>
        <taxon>Eurotiales</taxon>
        <taxon>Aspergillaceae</taxon>
        <taxon>Penicillium</taxon>
    </lineage>
</organism>
<accession>A0A9W9ILI8</accession>
<comment type="caution">
    <text evidence="1">The sequence shown here is derived from an EMBL/GenBank/DDBJ whole genome shotgun (WGS) entry which is preliminary data.</text>
</comment>
<evidence type="ECO:0008006" key="3">
    <source>
        <dbReference type="Google" id="ProtNLM"/>
    </source>
</evidence>
<dbReference type="InterPro" id="IPR029063">
    <property type="entry name" value="SAM-dependent_MTases_sf"/>
</dbReference>
<name>A0A9W9ILI8_9EURO</name>
<dbReference type="GO" id="GO:0008168">
    <property type="term" value="F:methyltransferase activity"/>
    <property type="evidence" value="ECO:0007669"/>
    <property type="project" value="InterPro"/>
</dbReference>
<dbReference type="PANTHER" id="PTHR18895">
    <property type="entry name" value="HEMK METHYLTRANSFERASE"/>
    <property type="match status" value="1"/>
</dbReference>